<dbReference type="Gene3D" id="3.60.21.10">
    <property type="match status" value="1"/>
</dbReference>
<dbReference type="Pfam" id="PF00149">
    <property type="entry name" value="Metallophos"/>
    <property type="match status" value="1"/>
</dbReference>
<feature type="compositionally biased region" description="Pro residues" evidence="1">
    <location>
        <begin position="45"/>
        <end position="59"/>
    </location>
</feature>
<feature type="domain" description="Calcineurin-like phosphoesterase" evidence="2">
    <location>
        <begin position="207"/>
        <end position="412"/>
    </location>
</feature>
<evidence type="ECO:0000256" key="1">
    <source>
        <dbReference type="SAM" id="MobiDB-lite"/>
    </source>
</evidence>
<keyword evidence="4" id="KW-1185">Reference proteome</keyword>
<dbReference type="Proteomes" id="UP000579605">
    <property type="component" value="Unassembled WGS sequence"/>
</dbReference>
<proteinExistence type="predicted"/>
<dbReference type="InterPro" id="IPR004843">
    <property type="entry name" value="Calcineurin-like_PHP"/>
</dbReference>
<evidence type="ECO:0000259" key="2">
    <source>
        <dbReference type="Pfam" id="PF00149"/>
    </source>
</evidence>
<dbReference type="SUPFAM" id="SSF56300">
    <property type="entry name" value="Metallo-dependent phosphatases"/>
    <property type="match status" value="1"/>
</dbReference>
<dbReference type="RefSeq" id="WP_179789603.1">
    <property type="nucleotide sequence ID" value="NZ_BAAARR010000005.1"/>
</dbReference>
<organism evidence="3 4">
    <name type="scientific">Actinopolymorpha rutila</name>
    <dbReference type="NCBI Taxonomy" id="446787"/>
    <lineage>
        <taxon>Bacteria</taxon>
        <taxon>Bacillati</taxon>
        <taxon>Actinomycetota</taxon>
        <taxon>Actinomycetes</taxon>
        <taxon>Propionibacteriales</taxon>
        <taxon>Actinopolymorphaceae</taxon>
        <taxon>Actinopolymorpha</taxon>
    </lineage>
</organism>
<gene>
    <name evidence="3" type="ORF">F4554_004780</name>
</gene>
<dbReference type="EMBL" id="JACBZH010000001">
    <property type="protein sequence ID" value="NYH92142.1"/>
    <property type="molecule type" value="Genomic_DNA"/>
</dbReference>
<dbReference type="GO" id="GO:0016787">
    <property type="term" value="F:hydrolase activity"/>
    <property type="evidence" value="ECO:0007669"/>
    <property type="project" value="InterPro"/>
</dbReference>
<reference evidence="3 4" key="1">
    <citation type="submission" date="2020-07" db="EMBL/GenBank/DDBJ databases">
        <title>Sequencing the genomes of 1000 actinobacteria strains.</title>
        <authorList>
            <person name="Klenk H.-P."/>
        </authorList>
    </citation>
    <scope>NUCLEOTIDE SEQUENCE [LARGE SCALE GENOMIC DNA]</scope>
    <source>
        <strain evidence="3 4">DSM 18448</strain>
    </source>
</reference>
<name>A0A852ZKK6_9ACTN</name>
<sequence length="503" mass="54604">MSRRFALVLVVIGLLAGAITAPMLLDRARETPATSEAANARPAMWPHPKPTPTPTPSPGAPKNGEAWGWTQLTPRGTVIRWATTELPAGVCPTVNYTYQGMRTGHQMVFVSGPFGTQFPTTVCRLPVPDGATNAVVQSTTTNARIINPANLQLPLARWQAAGRPRPNSIVAIGDAGCEVRFTNPALDQNCSHDWPFQPLSINAAALSRPELVIEAGDYVYREQPQAANDATPGCDMQGQAADWDCLVKDFFRPAAALLGQAPFIFARGNHEVCTPGIGRGAEWFRYLHTVLFSNNQCFTYPDTPTQPVQINAGTLHFVLMDTSSATPGNDFVLDPQEVPLWRRAFDQVNALAANNPTQDYFLISHKPLWMVQAASSTTVTWTNPTLEKSISQTALTALAPNIRLVISGHEHLYQLLGFNSSRPPQLTVGSSGSELNTAPDDSKVLGKVVDNQPVRKSISQDVHGYLLLRDQGQWHLTFHDTSGSKLGPECTLSNGATKRLTCV</sequence>
<dbReference type="AlphaFoldDB" id="A0A852ZKK6"/>
<dbReference type="InterPro" id="IPR029052">
    <property type="entry name" value="Metallo-depent_PP-like"/>
</dbReference>
<evidence type="ECO:0000313" key="4">
    <source>
        <dbReference type="Proteomes" id="UP000579605"/>
    </source>
</evidence>
<accession>A0A852ZKK6</accession>
<feature type="region of interest" description="Disordered" evidence="1">
    <location>
        <begin position="30"/>
        <end position="64"/>
    </location>
</feature>
<evidence type="ECO:0000313" key="3">
    <source>
        <dbReference type="EMBL" id="NYH92142.1"/>
    </source>
</evidence>
<comment type="caution">
    <text evidence="3">The sequence shown here is derived from an EMBL/GenBank/DDBJ whole genome shotgun (WGS) entry which is preliminary data.</text>
</comment>
<protein>
    <recommendedName>
        <fullName evidence="2">Calcineurin-like phosphoesterase domain-containing protein</fullName>
    </recommendedName>
</protein>